<dbReference type="EMBL" id="KY315923">
    <property type="protein sequence ID" value="ARO38310.1"/>
    <property type="molecule type" value="Genomic_DNA"/>
</dbReference>
<name>A0A1W6QDX8_MOOP1</name>
<accession>A0A1W6QDX8</accession>
<proteinExistence type="predicted"/>
<reference evidence="1" key="1">
    <citation type="journal article" date="2017" name="J. Nat. Prod.">
        <title>A Maldiisotopic Approach to Discover Natural Products: Cryptomaldamide, a Hybrid Tripeptide from the Marine Cyanobacterium Moorea producens.</title>
        <authorList>
            <person name="Kinnel R.B."/>
            <person name="Esquenazi E."/>
            <person name="Leao T."/>
            <person name="Moss N."/>
            <person name="Mevers E."/>
            <person name="Pereira A.R."/>
            <person name="Monroe E.A."/>
            <person name="Korobeynikov A."/>
            <person name="Murray T.F."/>
            <person name="Sherman D."/>
            <person name="Gerwick L."/>
            <person name="Dorrestein P.C."/>
            <person name="Gerwick W.H."/>
        </authorList>
    </citation>
    <scope>NUCLEOTIDE SEQUENCE</scope>
    <source>
        <strain evidence="1">JHB</strain>
    </source>
</reference>
<organism evidence="1">
    <name type="scientific">Moorena producens (strain JHB)</name>
    <dbReference type="NCBI Taxonomy" id="1454205"/>
    <lineage>
        <taxon>Bacteria</taxon>
        <taxon>Bacillati</taxon>
        <taxon>Cyanobacteriota</taxon>
        <taxon>Cyanophyceae</taxon>
        <taxon>Coleofasciculales</taxon>
        <taxon>Coleofasciculaceae</taxon>
        <taxon>Moorena</taxon>
    </lineage>
</organism>
<sequence length="91" mass="10842">MLPDELPPYTTVYGYLPKWQRRRTWQLLHDQLRSQIRLAQGVRITIHCWDNGLSIRQDDEKKRGSLRRMMVGKKRCSAVLGRQRRQRGSPP</sequence>
<evidence type="ECO:0000313" key="1">
    <source>
        <dbReference type="EMBL" id="ARO38310.1"/>
    </source>
</evidence>
<dbReference type="AlphaFoldDB" id="A0A1W6QDX8"/>
<protein>
    <submittedName>
        <fullName evidence="1">Transposase</fullName>
    </submittedName>
</protein>